<dbReference type="PANTHER" id="PTHR45033:SF2">
    <property type="entry name" value="ZINC-TYPE ALCOHOL DEHYDROGENASE-LIKE PROTEIN C1773.06C"/>
    <property type="match status" value="1"/>
</dbReference>
<dbReference type="InterPro" id="IPR011032">
    <property type="entry name" value="GroES-like_sf"/>
</dbReference>
<evidence type="ECO:0000259" key="1">
    <source>
        <dbReference type="SMART" id="SM00829"/>
    </source>
</evidence>
<dbReference type="Proteomes" id="UP000612808">
    <property type="component" value="Unassembled WGS sequence"/>
</dbReference>
<dbReference type="Gene3D" id="3.90.180.10">
    <property type="entry name" value="Medium-chain alcohol dehydrogenases, catalytic domain"/>
    <property type="match status" value="1"/>
</dbReference>
<evidence type="ECO:0000313" key="2">
    <source>
        <dbReference type="EMBL" id="GID10094.1"/>
    </source>
</evidence>
<dbReference type="PANTHER" id="PTHR45033">
    <property type="match status" value="1"/>
</dbReference>
<dbReference type="AlphaFoldDB" id="A0A8J3NC66"/>
<keyword evidence="3" id="KW-1185">Reference proteome</keyword>
<dbReference type="GO" id="GO:0016491">
    <property type="term" value="F:oxidoreductase activity"/>
    <property type="evidence" value="ECO:0007669"/>
    <property type="project" value="InterPro"/>
</dbReference>
<comment type="caution">
    <text evidence="2">The sequence shown here is derived from an EMBL/GenBank/DDBJ whole genome shotgun (WGS) entry which is preliminary data.</text>
</comment>
<evidence type="ECO:0000313" key="3">
    <source>
        <dbReference type="Proteomes" id="UP000612808"/>
    </source>
</evidence>
<proteinExistence type="predicted"/>
<name>A0A8J3NC66_9ACTN</name>
<feature type="domain" description="Enoyl reductase (ER)" evidence="1">
    <location>
        <begin position="10"/>
        <end position="334"/>
    </location>
</feature>
<dbReference type="RefSeq" id="WP_239076404.1">
    <property type="nucleotide sequence ID" value="NZ_BAAAZM010000002.1"/>
</dbReference>
<dbReference type="SUPFAM" id="SSF50129">
    <property type="entry name" value="GroES-like"/>
    <property type="match status" value="1"/>
</dbReference>
<accession>A0A8J3NC66</accession>
<dbReference type="SMART" id="SM00829">
    <property type="entry name" value="PKS_ER"/>
    <property type="match status" value="1"/>
</dbReference>
<organism evidence="2 3">
    <name type="scientific">Actinocatenispora rupis</name>
    <dbReference type="NCBI Taxonomy" id="519421"/>
    <lineage>
        <taxon>Bacteria</taxon>
        <taxon>Bacillati</taxon>
        <taxon>Actinomycetota</taxon>
        <taxon>Actinomycetes</taxon>
        <taxon>Micromonosporales</taxon>
        <taxon>Micromonosporaceae</taxon>
        <taxon>Actinocatenispora</taxon>
    </lineage>
</organism>
<dbReference type="Pfam" id="PF08240">
    <property type="entry name" value="ADH_N"/>
    <property type="match status" value="1"/>
</dbReference>
<sequence length="341" mass="35496">MRSYHLDPGRGLAGLTLRDHDVPEPGRGQIVVRMRAHAVGARDLLVLAGTYPLPVRPGVVPGCEGAGEVVAVGADVTRVRLGDRVAATVFPRWWDGSFRWEYATQLGTGTDGTLTEYALLDADGVVPVPEHLSYAEAAALPLSAVTAWHALTAGGMPRPGETVLTLGSGAVSLSVLQLARSAGARVIVTTSDGAKAERLRELGAAEVVNYRECPDWPDAVRELTAGRGADRVVDPAGPLSMSLRAVAVAGEVALVGTSLSGPAGAHPVDPSALFAAAAVVRPVIAGHRAHFTALNRALTTHRLRPVVDRTFGFDAVPDALRYCRSGAGVGKVVVTHPGPPR</sequence>
<dbReference type="InterPro" id="IPR013149">
    <property type="entry name" value="ADH-like_C"/>
</dbReference>
<dbReference type="Gene3D" id="3.40.50.720">
    <property type="entry name" value="NAD(P)-binding Rossmann-like Domain"/>
    <property type="match status" value="1"/>
</dbReference>
<dbReference type="InterPro" id="IPR013154">
    <property type="entry name" value="ADH-like_N"/>
</dbReference>
<dbReference type="EMBL" id="BOMB01000004">
    <property type="protein sequence ID" value="GID10094.1"/>
    <property type="molecule type" value="Genomic_DNA"/>
</dbReference>
<protein>
    <submittedName>
        <fullName evidence="2">Alcohol dehydrogenase</fullName>
    </submittedName>
</protein>
<gene>
    <name evidence="2" type="ORF">Aru02nite_09830</name>
</gene>
<dbReference type="Pfam" id="PF00107">
    <property type="entry name" value="ADH_zinc_N"/>
    <property type="match status" value="1"/>
</dbReference>
<dbReference type="CDD" id="cd08276">
    <property type="entry name" value="MDR7"/>
    <property type="match status" value="1"/>
</dbReference>
<dbReference type="InterPro" id="IPR052711">
    <property type="entry name" value="Zinc_ADH-like"/>
</dbReference>
<dbReference type="InterPro" id="IPR036291">
    <property type="entry name" value="NAD(P)-bd_dom_sf"/>
</dbReference>
<dbReference type="InterPro" id="IPR020843">
    <property type="entry name" value="ER"/>
</dbReference>
<dbReference type="SUPFAM" id="SSF51735">
    <property type="entry name" value="NAD(P)-binding Rossmann-fold domains"/>
    <property type="match status" value="1"/>
</dbReference>
<reference evidence="2" key="1">
    <citation type="submission" date="2021-01" db="EMBL/GenBank/DDBJ databases">
        <title>Whole genome shotgun sequence of Actinocatenispora rupis NBRC 107355.</title>
        <authorList>
            <person name="Komaki H."/>
            <person name="Tamura T."/>
        </authorList>
    </citation>
    <scope>NUCLEOTIDE SEQUENCE</scope>
    <source>
        <strain evidence="2">NBRC 107355</strain>
    </source>
</reference>